<dbReference type="PANTHER" id="PTHR48081">
    <property type="entry name" value="AB HYDROLASE SUPERFAMILY PROTEIN C4A8.06C"/>
    <property type="match status" value="1"/>
</dbReference>
<dbReference type="InterPro" id="IPR050300">
    <property type="entry name" value="GDXG_lipolytic_enzyme"/>
</dbReference>
<protein>
    <submittedName>
        <fullName evidence="4">Alpha/beta hydrolase</fullName>
    </submittedName>
</protein>
<dbReference type="AlphaFoldDB" id="A0AAU7CGW8"/>
<dbReference type="InterPro" id="IPR049492">
    <property type="entry name" value="BD-FAE-like_dom"/>
</dbReference>
<sequence>MFHDRGTLKKTALLSLVVLAGSNAFAQGPRVPKADPEGVRIERDVAYLEAGRAEKADLYLPSRVTPGERRPAVVIIHGGGWSGGDKGAAREINIGTNLVRNGYVGMSINYVLSTKEKPTWPQNLHDCKTAVRWLRKNAERLQIDADHIGVIGGSAGGHLAAMVGVTGPEDGLDPAGPYGEFSSRVQCAVDLYGPAELMEYNDLSMLGKSREEAPDLYRKASPTAYADKNDPPVLILHGTADKTVALKQSELFAAALQKGGTVHELVVVPDAPHTFHLQPKQRDLRPLVIGFFDKSLKPSAAGE</sequence>
<reference evidence="4" key="1">
    <citation type="submission" date="2024-05" db="EMBL/GenBank/DDBJ databases">
        <title>Planctomycetes of the genus Singulisphaera possess chitinolytic capabilities.</title>
        <authorList>
            <person name="Ivanova A."/>
        </authorList>
    </citation>
    <scope>NUCLEOTIDE SEQUENCE</scope>
    <source>
        <strain evidence="4">Ch08T</strain>
    </source>
</reference>
<keyword evidence="1 4" id="KW-0378">Hydrolase</keyword>
<gene>
    <name evidence="4" type="ORF">V5E97_39070</name>
</gene>
<dbReference type="Pfam" id="PF20434">
    <property type="entry name" value="BD-FAE"/>
    <property type="match status" value="1"/>
</dbReference>
<accession>A0AAU7CGW8</accession>
<evidence type="ECO:0000256" key="1">
    <source>
        <dbReference type="ARBA" id="ARBA00022801"/>
    </source>
</evidence>
<dbReference type="Gene3D" id="3.40.50.1820">
    <property type="entry name" value="alpha/beta hydrolase"/>
    <property type="match status" value="1"/>
</dbReference>
<dbReference type="GO" id="GO:0016787">
    <property type="term" value="F:hydrolase activity"/>
    <property type="evidence" value="ECO:0007669"/>
    <property type="project" value="UniProtKB-KW"/>
</dbReference>
<organism evidence="4">
    <name type="scientific">Singulisphaera sp. Ch08</name>
    <dbReference type="NCBI Taxonomy" id="3120278"/>
    <lineage>
        <taxon>Bacteria</taxon>
        <taxon>Pseudomonadati</taxon>
        <taxon>Planctomycetota</taxon>
        <taxon>Planctomycetia</taxon>
        <taxon>Isosphaerales</taxon>
        <taxon>Isosphaeraceae</taxon>
        <taxon>Singulisphaera</taxon>
    </lineage>
</organism>
<dbReference type="InterPro" id="IPR029058">
    <property type="entry name" value="AB_hydrolase_fold"/>
</dbReference>
<proteinExistence type="predicted"/>
<feature type="chain" id="PRO_5043548848" evidence="2">
    <location>
        <begin position="27"/>
        <end position="303"/>
    </location>
</feature>
<dbReference type="PANTHER" id="PTHR48081:SF13">
    <property type="entry name" value="ALPHA_BETA HYDROLASE"/>
    <property type="match status" value="1"/>
</dbReference>
<evidence type="ECO:0000313" key="4">
    <source>
        <dbReference type="EMBL" id="XBH04254.1"/>
    </source>
</evidence>
<name>A0AAU7CGW8_9BACT</name>
<keyword evidence="2" id="KW-0732">Signal</keyword>
<dbReference type="RefSeq" id="WP_406697005.1">
    <property type="nucleotide sequence ID" value="NZ_CP155447.1"/>
</dbReference>
<dbReference type="SUPFAM" id="SSF53474">
    <property type="entry name" value="alpha/beta-Hydrolases"/>
    <property type="match status" value="1"/>
</dbReference>
<evidence type="ECO:0000256" key="2">
    <source>
        <dbReference type="SAM" id="SignalP"/>
    </source>
</evidence>
<evidence type="ECO:0000259" key="3">
    <source>
        <dbReference type="Pfam" id="PF20434"/>
    </source>
</evidence>
<dbReference type="EMBL" id="CP155447">
    <property type="protein sequence ID" value="XBH04254.1"/>
    <property type="molecule type" value="Genomic_DNA"/>
</dbReference>
<feature type="domain" description="BD-FAE-like" evidence="3">
    <location>
        <begin position="57"/>
        <end position="256"/>
    </location>
</feature>
<feature type="signal peptide" evidence="2">
    <location>
        <begin position="1"/>
        <end position="26"/>
    </location>
</feature>